<dbReference type="GO" id="GO:0051287">
    <property type="term" value="F:NAD binding"/>
    <property type="evidence" value="ECO:0007669"/>
    <property type="project" value="UniProtKB-UniRule"/>
</dbReference>
<feature type="binding site" evidence="6">
    <location>
        <begin position="237"/>
        <end position="238"/>
    </location>
    <ligand>
        <name>substrate</name>
    </ligand>
</feature>
<organism evidence="12 13">
    <name type="scientific">Geodia barretti</name>
    <name type="common">Barrett's horny sponge</name>
    <dbReference type="NCBI Taxonomy" id="519541"/>
    <lineage>
        <taxon>Eukaryota</taxon>
        <taxon>Metazoa</taxon>
        <taxon>Porifera</taxon>
        <taxon>Demospongiae</taxon>
        <taxon>Heteroscleromorpha</taxon>
        <taxon>Tetractinellida</taxon>
        <taxon>Astrophorina</taxon>
        <taxon>Geodiidae</taxon>
        <taxon>Geodia</taxon>
    </lineage>
</organism>
<dbReference type="Gene3D" id="3.40.50.720">
    <property type="entry name" value="NAD(P)-binding Rossmann-like Domain"/>
    <property type="match status" value="1"/>
</dbReference>
<dbReference type="EC" id="1.1.1.8" evidence="9"/>
<evidence type="ECO:0000256" key="5">
    <source>
        <dbReference type="PIRSR" id="PIRSR000114-1"/>
    </source>
</evidence>
<dbReference type="Pfam" id="PF07479">
    <property type="entry name" value="NAD_Gly3P_dh_C"/>
    <property type="match status" value="1"/>
</dbReference>
<dbReference type="AlphaFoldDB" id="A0AA35T2U0"/>
<dbReference type="InterPro" id="IPR006109">
    <property type="entry name" value="G3P_DH_NAD-dep_C"/>
</dbReference>
<comment type="caution">
    <text evidence="12">The sequence shown here is derived from an EMBL/GenBank/DDBJ whole genome shotgun (WGS) entry which is preliminary data.</text>
</comment>
<dbReference type="InterPro" id="IPR013328">
    <property type="entry name" value="6PGD_dom2"/>
</dbReference>
<dbReference type="GO" id="GO:0005829">
    <property type="term" value="C:cytosol"/>
    <property type="evidence" value="ECO:0007669"/>
    <property type="project" value="TreeGrafter"/>
</dbReference>
<feature type="binding site" evidence="7">
    <location>
        <position position="122"/>
    </location>
    <ligand>
        <name>NAD(+)</name>
        <dbReference type="ChEBI" id="CHEBI:57540"/>
    </ligand>
</feature>
<dbReference type="HAMAP" id="MF_00394">
    <property type="entry name" value="NAD_Glyc3P_dehydrog"/>
    <property type="match status" value="1"/>
</dbReference>
<feature type="active site" description="Proton acceptor" evidence="5">
    <location>
        <position position="173"/>
    </location>
</feature>
<gene>
    <name evidence="12" type="ORF">GBAR_LOCUS22413</name>
</gene>
<feature type="domain" description="Glycerol-3-phosphate dehydrogenase NAD-dependent C-terminal" evidence="11">
    <location>
        <begin position="162"/>
        <end position="302"/>
    </location>
</feature>
<feature type="binding site" evidence="7">
    <location>
        <position position="237"/>
    </location>
    <ligand>
        <name>NAD(+)</name>
        <dbReference type="ChEBI" id="CHEBI:57540"/>
    </ligand>
</feature>
<evidence type="ECO:0000256" key="4">
    <source>
        <dbReference type="ARBA" id="ARBA00048683"/>
    </source>
</evidence>
<keyword evidence="2 8" id="KW-0560">Oxidoreductase</keyword>
<dbReference type="InterPro" id="IPR011128">
    <property type="entry name" value="G3P_DH_NAD-dep_N"/>
</dbReference>
<feature type="domain" description="Glycerol-3-phosphate dehydrogenase NAD-dependent N-terminal" evidence="10">
    <location>
        <begin position="3"/>
        <end position="142"/>
    </location>
</feature>
<dbReference type="PROSITE" id="PS00957">
    <property type="entry name" value="NAD_G3PDH"/>
    <property type="match status" value="1"/>
</dbReference>
<dbReference type="PIRSF" id="PIRSF000114">
    <property type="entry name" value="Glycerol-3-P_dh"/>
    <property type="match status" value="1"/>
</dbReference>
<evidence type="ECO:0000313" key="12">
    <source>
        <dbReference type="EMBL" id="CAI8040214.1"/>
    </source>
</evidence>
<evidence type="ECO:0000259" key="10">
    <source>
        <dbReference type="Pfam" id="PF01210"/>
    </source>
</evidence>
<dbReference type="InterPro" id="IPR008927">
    <property type="entry name" value="6-PGluconate_DH-like_C_sf"/>
</dbReference>
<proteinExistence type="inferred from homology"/>
<keyword evidence="3 7" id="KW-0520">NAD</keyword>
<evidence type="ECO:0000256" key="2">
    <source>
        <dbReference type="ARBA" id="ARBA00023002"/>
    </source>
</evidence>
<dbReference type="GO" id="GO:0005975">
    <property type="term" value="P:carbohydrate metabolic process"/>
    <property type="evidence" value="ECO:0007669"/>
    <property type="project" value="InterPro"/>
</dbReference>
<evidence type="ECO:0000313" key="13">
    <source>
        <dbReference type="Proteomes" id="UP001174909"/>
    </source>
</evidence>
<dbReference type="Proteomes" id="UP001174909">
    <property type="component" value="Unassembled WGS sequence"/>
</dbReference>
<dbReference type="Gene3D" id="1.10.1040.10">
    <property type="entry name" value="N-(1-d-carboxylethyl)-l-norvaline Dehydrogenase, domain 2"/>
    <property type="match status" value="1"/>
</dbReference>
<dbReference type="NCBIfam" id="NF000942">
    <property type="entry name" value="PRK00094.1-4"/>
    <property type="match status" value="1"/>
</dbReference>
<dbReference type="NCBIfam" id="NF000940">
    <property type="entry name" value="PRK00094.1-2"/>
    <property type="match status" value="1"/>
</dbReference>
<dbReference type="SUPFAM" id="SSF48179">
    <property type="entry name" value="6-phosphogluconate dehydrogenase C-terminal domain-like"/>
    <property type="match status" value="1"/>
</dbReference>
<evidence type="ECO:0000259" key="11">
    <source>
        <dbReference type="Pfam" id="PF07479"/>
    </source>
</evidence>
<name>A0AA35T2U0_GEOBA</name>
<dbReference type="InterPro" id="IPR006168">
    <property type="entry name" value="G3P_DH_NAD-dep"/>
</dbReference>
<keyword evidence="13" id="KW-1185">Reference proteome</keyword>
<comment type="catalytic activity">
    <reaction evidence="4 9">
        <text>sn-glycerol 3-phosphate + NAD(+) = dihydroxyacetone phosphate + NADH + H(+)</text>
        <dbReference type="Rhea" id="RHEA:11092"/>
        <dbReference type="ChEBI" id="CHEBI:15378"/>
        <dbReference type="ChEBI" id="CHEBI:57540"/>
        <dbReference type="ChEBI" id="CHEBI:57597"/>
        <dbReference type="ChEBI" id="CHEBI:57642"/>
        <dbReference type="ChEBI" id="CHEBI:57945"/>
        <dbReference type="EC" id="1.1.1.8"/>
    </reaction>
</comment>
<sequence length="314" mass="32957">MAGEGTPVTLLTRNAAETESLQLARENSRFLPGIKFPDTLGVADDPSQALADAAMVVIAVPSDRLRENARRIAAHLAPGTVVVNATKGLELPTALRMSQVLAEELPASVRCRICSLSGPNLAKEIAQGKLATTVVASDYQDAAEQAQSALLSSRFRVYTSDDLVGVELGGALKNIVALGAGICDGLHFGDNAKAAFVTRGLAEIARLGVAAGAQPLTFAGLAGLGDVIATCASRLSRNRYVGEQLALGSSWPQIRASMDNVAEGVNAAEAALKLARQFDVEMPITETTFRILHEGLSPREAATELMQRPVGSEW</sequence>
<dbReference type="InterPro" id="IPR036291">
    <property type="entry name" value="NAD(P)-bd_dom_sf"/>
</dbReference>
<dbReference type="PRINTS" id="PR00077">
    <property type="entry name" value="GPDHDRGNASE"/>
</dbReference>
<dbReference type="PANTHER" id="PTHR11728">
    <property type="entry name" value="GLYCEROL-3-PHOSPHATE DEHYDROGENASE"/>
    <property type="match status" value="1"/>
</dbReference>
<evidence type="ECO:0000256" key="8">
    <source>
        <dbReference type="RuleBase" id="RU000437"/>
    </source>
</evidence>
<comment type="similarity">
    <text evidence="1 8">Belongs to the NAD-dependent glycerol-3-phosphate dehydrogenase family.</text>
</comment>
<evidence type="ECO:0000256" key="6">
    <source>
        <dbReference type="PIRSR" id="PIRSR000114-2"/>
    </source>
</evidence>
<dbReference type="SUPFAM" id="SSF51735">
    <property type="entry name" value="NAD(P)-binding Rossmann-fold domains"/>
    <property type="match status" value="1"/>
</dbReference>
<evidence type="ECO:0000256" key="1">
    <source>
        <dbReference type="ARBA" id="ARBA00011009"/>
    </source>
</evidence>
<evidence type="ECO:0000256" key="7">
    <source>
        <dbReference type="PIRSR" id="PIRSR000114-3"/>
    </source>
</evidence>
<feature type="binding site" evidence="6">
    <location>
        <position position="87"/>
    </location>
    <ligand>
        <name>substrate</name>
    </ligand>
</feature>
<dbReference type="PANTHER" id="PTHR11728:SF1">
    <property type="entry name" value="GLYCEROL-3-PHOSPHATE DEHYDROGENASE [NAD(+)] 2, CHLOROPLASTIC"/>
    <property type="match status" value="1"/>
</dbReference>
<dbReference type="FunFam" id="1.10.1040.10:FF:000001">
    <property type="entry name" value="Glycerol-3-phosphate dehydrogenase [NAD(P)+]"/>
    <property type="match status" value="1"/>
</dbReference>
<dbReference type="GO" id="GO:0046168">
    <property type="term" value="P:glycerol-3-phosphate catabolic process"/>
    <property type="evidence" value="ECO:0007669"/>
    <property type="project" value="UniProtKB-UniRule"/>
</dbReference>
<protein>
    <recommendedName>
        <fullName evidence="9">Glycerol-3-phosphate dehydrogenase [NAD(+)]</fullName>
        <ecNumber evidence="9">1.1.1.8</ecNumber>
    </recommendedName>
</protein>
<dbReference type="Pfam" id="PF01210">
    <property type="entry name" value="NAD_Gly3P_dh_N"/>
    <property type="match status" value="1"/>
</dbReference>
<accession>A0AA35T2U0</accession>
<evidence type="ECO:0000256" key="3">
    <source>
        <dbReference type="ARBA" id="ARBA00023027"/>
    </source>
</evidence>
<reference evidence="12" key="1">
    <citation type="submission" date="2023-03" db="EMBL/GenBank/DDBJ databases">
        <authorList>
            <person name="Steffen K."/>
            <person name="Cardenas P."/>
        </authorList>
    </citation>
    <scope>NUCLEOTIDE SEQUENCE</scope>
</reference>
<dbReference type="EMBL" id="CASHTH010003090">
    <property type="protein sequence ID" value="CAI8040214.1"/>
    <property type="molecule type" value="Genomic_DNA"/>
</dbReference>
<dbReference type="GO" id="GO:0141152">
    <property type="term" value="F:glycerol-3-phosphate dehydrogenase (NAD+) activity"/>
    <property type="evidence" value="ECO:0007669"/>
    <property type="project" value="UniProtKB-UniRule"/>
</dbReference>
<evidence type="ECO:0000256" key="9">
    <source>
        <dbReference type="RuleBase" id="RU361243"/>
    </source>
</evidence>